<gene>
    <name evidence="2" type="ORF">ANANG_G00295180</name>
</gene>
<accession>A0A9D3LKR3</accession>
<dbReference type="GO" id="GO:0007155">
    <property type="term" value="P:cell adhesion"/>
    <property type="evidence" value="ECO:0007669"/>
    <property type="project" value="InterPro"/>
</dbReference>
<dbReference type="PANTHER" id="PTHR13771">
    <property type="entry name" value="INTERCELLULAR ADHESION MOLECULE"/>
    <property type="match status" value="1"/>
</dbReference>
<dbReference type="EMBL" id="JAFIRN010000017">
    <property type="protein sequence ID" value="KAG5832817.1"/>
    <property type="molecule type" value="Genomic_DNA"/>
</dbReference>
<dbReference type="PANTHER" id="PTHR13771:SF9">
    <property type="entry name" value="INTERCELLULAR ADHESION MOLECULE 5"/>
    <property type="match status" value="1"/>
</dbReference>
<proteinExistence type="predicted"/>
<dbReference type="InterPro" id="IPR013783">
    <property type="entry name" value="Ig-like_fold"/>
</dbReference>
<organism evidence="2 3">
    <name type="scientific">Anguilla anguilla</name>
    <name type="common">European freshwater eel</name>
    <name type="synonym">Muraena anguilla</name>
    <dbReference type="NCBI Taxonomy" id="7936"/>
    <lineage>
        <taxon>Eukaryota</taxon>
        <taxon>Metazoa</taxon>
        <taxon>Chordata</taxon>
        <taxon>Craniata</taxon>
        <taxon>Vertebrata</taxon>
        <taxon>Euteleostomi</taxon>
        <taxon>Actinopterygii</taxon>
        <taxon>Neopterygii</taxon>
        <taxon>Teleostei</taxon>
        <taxon>Anguilliformes</taxon>
        <taxon>Anguillidae</taxon>
        <taxon>Anguilla</taxon>
    </lineage>
</organism>
<dbReference type="AlphaFoldDB" id="A0A9D3LKR3"/>
<feature type="signal peptide" evidence="1">
    <location>
        <begin position="1"/>
        <end position="24"/>
    </location>
</feature>
<protein>
    <submittedName>
        <fullName evidence="2">Uncharacterized protein</fullName>
    </submittedName>
</protein>
<sequence length="95" mass="10102">MCGGALMRILLGLLFFGVHAGGEAHSIQIHPVSVVVRHGSPAVVNCTVSGKHDGIGWEASEGAVDMVTGVQFVTWNPARITEWKIGPKCYGNFIN</sequence>
<feature type="chain" id="PRO_5039468216" evidence="1">
    <location>
        <begin position="25"/>
        <end position="95"/>
    </location>
</feature>
<comment type="caution">
    <text evidence="2">The sequence shown here is derived from an EMBL/GenBank/DDBJ whole genome shotgun (WGS) entry which is preliminary data.</text>
</comment>
<dbReference type="GO" id="GO:0005178">
    <property type="term" value="F:integrin binding"/>
    <property type="evidence" value="ECO:0007669"/>
    <property type="project" value="InterPro"/>
</dbReference>
<dbReference type="Proteomes" id="UP001044222">
    <property type="component" value="Chromosome 17"/>
</dbReference>
<name>A0A9D3LKR3_ANGAN</name>
<reference evidence="2" key="1">
    <citation type="submission" date="2021-01" db="EMBL/GenBank/DDBJ databases">
        <title>A chromosome-scale assembly of European eel, Anguilla anguilla.</title>
        <authorList>
            <person name="Henkel C."/>
            <person name="Jong-Raadsen S.A."/>
            <person name="Dufour S."/>
            <person name="Weltzien F.-A."/>
            <person name="Palstra A.P."/>
            <person name="Pelster B."/>
            <person name="Spaink H.P."/>
            <person name="Van Den Thillart G.E."/>
            <person name="Jansen H."/>
            <person name="Zahm M."/>
            <person name="Klopp C."/>
            <person name="Cedric C."/>
            <person name="Louis A."/>
            <person name="Berthelot C."/>
            <person name="Parey E."/>
            <person name="Roest Crollius H."/>
            <person name="Montfort J."/>
            <person name="Robinson-Rechavi M."/>
            <person name="Bucao C."/>
            <person name="Bouchez O."/>
            <person name="Gislard M."/>
            <person name="Lluch J."/>
            <person name="Milhes M."/>
            <person name="Lampietro C."/>
            <person name="Lopez Roques C."/>
            <person name="Donnadieu C."/>
            <person name="Braasch I."/>
            <person name="Desvignes T."/>
            <person name="Postlethwait J."/>
            <person name="Bobe J."/>
            <person name="Guiguen Y."/>
            <person name="Dirks R."/>
        </authorList>
    </citation>
    <scope>NUCLEOTIDE SEQUENCE</scope>
    <source>
        <strain evidence="2">Tag_6206</strain>
        <tissue evidence="2">Liver</tissue>
    </source>
</reference>
<keyword evidence="3" id="KW-1185">Reference proteome</keyword>
<evidence type="ECO:0000313" key="2">
    <source>
        <dbReference type="EMBL" id="KAG5832817.1"/>
    </source>
</evidence>
<feature type="non-terminal residue" evidence="2">
    <location>
        <position position="95"/>
    </location>
</feature>
<evidence type="ECO:0000313" key="3">
    <source>
        <dbReference type="Proteomes" id="UP001044222"/>
    </source>
</evidence>
<evidence type="ECO:0000256" key="1">
    <source>
        <dbReference type="SAM" id="SignalP"/>
    </source>
</evidence>
<keyword evidence="1" id="KW-0732">Signal</keyword>
<dbReference type="Gene3D" id="2.60.40.10">
    <property type="entry name" value="Immunoglobulins"/>
    <property type="match status" value="1"/>
</dbReference>
<dbReference type="InterPro" id="IPR047012">
    <property type="entry name" value="ICAM_VCAM"/>
</dbReference>